<dbReference type="InterPro" id="IPR003594">
    <property type="entry name" value="HATPase_dom"/>
</dbReference>
<comment type="caution">
    <text evidence="3">The sequence shown here is derived from an EMBL/GenBank/DDBJ whole genome shotgun (WGS) entry which is preliminary data.</text>
</comment>
<dbReference type="CDD" id="cd16936">
    <property type="entry name" value="HATPase_RsbW-like"/>
    <property type="match status" value="1"/>
</dbReference>
<dbReference type="Pfam" id="PF13581">
    <property type="entry name" value="HATPase_c_2"/>
    <property type="match status" value="1"/>
</dbReference>
<dbReference type="PANTHER" id="PTHR35526:SF3">
    <property type="entry name" value="ANTI-SIGMA-F FACTOR RSBW"/>
    <property type="match status" value="1"/>
</dbReference>
<keyword evidence="3" id="KW-0808">Transferase</keyword>
<reference evidence="3" key="1">
    <citation type="submission" date="2021-04" db="EMBL/GenBank/DDBJ databases">
        <title>Draft genome sequence of Xylanibacillus composti strain K13.</title>
        <authorList>
            <person name="Uke A."/>
            <person name="Chhe C."/>
            <person name="Baramee S."/>
            <person name="Kosugi A."/>
        </authorList>
    </citation>
    <scope>NUCLEOTIDE SEQUENCE</scope>
    <source>
        <strain evidence="3">K13</strain>
    </source>
</reference>
<name>A0A8J4H5V1_9BACL</name>
<dbReference type="Gene3D" id="3.30.565.10">
    <property type="entry name" value="Histidine kinase-like ATPase, C-terminal domain"/>
    <property type="match status" value="1"/>
</dbReference>
<feature type="domain" description="Histidine kinase/HSP90-like ATPase" evidence="2">
    <location>
        <begin position="13"/>
        <end position="141"/>
    </location>
</feature>
<protein>
    <submittedName>
        <fullName evidence="3">Serine-protein kinase RsbW</fullName>
    </submittedName>
</protein>
<dbReference type="RefSeq" id="WP_308443019.1">
    <property type="nucleotide sequence ID" value="NZ_BOVK01000025.1"/>
</dbReference>
<dbReference type="GO" id="GO:0004674">
    <property type="term" value="F:protein serine/threonine kinase activity"/>
    <property type="evidence" value="ECO:0007669"/>
    <property type="project" value="UniProtKB-KW"/>
</dbReference>
<dbReference type="Proteomes" id="UP000677918">
    <property type="component" value="Unassembled WGS sequence"/>
</dbReference>
<evidence type="ECO:0000313" key="3">
    <source>
        <dbReference type="EMBL" id="GIQ69248.1"/>
    </source>
</evidence>
<dbReference type="InterPro" id="IPR050267">
    <property type="entry name" value="Anti-sigma-factor_SerPK"/>
</dbReference>
<dbReference type="SUPFAM" id="SSF55874">
    <property type="entry name" value="ATPase domain of HSP90 chaperone/DNA topoisomerase II/histidine kinase"/>
    <property type="match status" value="1"/>
</dbReference>
<dbReference type="EMBL" id="BOVK01000025">
    <property type="protein sequence ID" value="GIQ69248.1"/>
    <property type="molecule type" value="Genomic_DNA"/>
</dbReference>
<proteinExistence type="predicted"/>
<evidence type="ECO:0000256" key="1">
    <source>
        <dbReference type="ARBA" id="ARBA00022527"/>
    </source>
</evidence>
<keyword evidence="1" id="KW-0723">Serine/threonine-protein kinase</keyword>
<evidence type="ECO:0000313" key="4">
    <source>
        <dbReference type="Proteomes" id="UP000677918"/>
    </source>
</evidence>
<dbReference type="InterPro" id="IPR036890">
    <property type="entry name" value="HATPase_C_sf"/>
</dbReference>
<sequence length="144" mass="15681">MLVLKNKMVMLEIPAEAAYIDVVRYTLYGIAANIGFSYEAIEDMKVAVSEAVNNAVLHAYPGNDAQKVDVRFEPFAEGMKITVKDYGASFDAGAATSHAQPVTESDIQQVVEGGLGIYLMQALMDEVQVISEEGTEVILTKFLK</sequence>
<dbReference type="PANTHER" id="PTHR35526">
    <property type="entry name" value="ANTI-SIGMA-F FACTOR RSBW-RELATED"/>
    <property type="match status" value="1"/>
</dbReference>
<gene>
    <name evidence="3" type="primary">rsbW</name>
    <name evidence="3" type="ORF">XYCOK13_20720</name>
</gene>
<keyword evidence="4" id="KW-1185">Reference proteome</keyword>
<evidence type="ECO:0000259" key="2">
    <source>
        <dbReference type="Pfam" id="PF13581"/>
    </source>
</evidence>
<dbReference type="NCBIfam" id="NF003144">
    <property type="entry name" value="PRK04069.1"/>
    <property type="match status" value="1"/>
</dbReference>
<organism evidence="3 4">
    <name type="scientific">Xylanibacillus composti</name>
    <dbReference type="NCBI Taxonomy" id="1572762"/>
    <lineage>
        <taxon>Bacteria</taxon>
        <taxon>Bacillati</taxon>
        <taxon>Bacillota</taxon>
        <taxon>Bacilli</taxon>
        <taxon>Bacillales</taxon>
        <taxon>Paenibacillaceae</taxon>
        <taxon>Xylanibacillus</taxon>
    </lineage>
</organism>
<dbReference type="AlphaFoldDB" id="A0A8J4H5V1"/>
<accession>A0A8J4H5V1</accession>
<keyword evidence="3" id="KW-0418">Kinase</keyword>